<reference evidence="2 3" key="1">
    <citation type="submission" date="2024-01" db="EMBL/GenBank/DDBJ databases">
        <title>The complete chloroplast genome sequence of Lithospermum erythrorhizon: insights into the phylogenetic relationship among Boraginaceae species and the maternal lineages of purple gromwells.</title>
        <authorList>
            <person name="Okada T."/>
            <person name="Watanabe K."/>
        </authorList>
    </citation>
    <scope>NUCLEOTIDE SEQUENCE [LARGE SCALE GENOMIC DNA]</scope>
</reference>
<feature type="region of interest" description="Disordered" evidence="1">
    <location>
        <begin position="117"/>
        <end position="158"/>
    </location>
</feature>
<gene>
    <name evidence="2" type="ORF">LIER_37215</name>
</gene>
<dbReference type="InterPro" id="IPR008480">
    <property type="entry name" value="DUF761_pln"/>
</dbReference>
<dbReference type="AlphaFoldDB" id="A0AAV3PKZ6"/>
<dbReference type="Proteomes" id="UP001454036">
    <property type="component" value="Unassembled WGS sequence"/>
</dbReference>
<evidence type="ECO:0000313" key="2">
    <source>
        <dbReference type="EMBL" id="GAA0150980.1"/>
    </source>
</evidence>
<sequence>MKTKNSDVAHRAWKLVRLALLWTRKGGVLRDRIVMDLRLLPKYFKRLRHQENNHRAVYYGERQLSFDETPIFRHKMHRPSSLRFKMPQMPCIKPQVDFDYDFDYDYNNSNNTYDDENNKCYYNDFPRKSSSGDDSLRKSRSSESTSGDDEEEEYDDSSFETFEELHNDSIISYRPSDVKNDHENEIDLKAEKFIATFYEQMKLQRQTSYLQYN</sequence>
<keyword evidence="3" id="KW-1185">Reference proteome</keyword>
<evidence type="ECO:0000256" key="1">
    <source>
        <dbReference type="SAM" id="MobiDB-lite"/>
    </source>
</evidence>
<evidence type="ECO:0000313" key="3">
    <source>
        <dbReference type="Proteomes" id="UP001454036"/>
    </source>
</evidence>
<comment type="caution">
    <text evidence="2">The sequence shown here is derived from an EMBL/GenBank/DDBJ whole genome shotgun (WGS) entry which is preliminary data.</text>
</comment>
<accession>A0AAV3PKZ6</accession>
<dbReference type="PANTHER" id="PTHR33265:SF5">
    <property type="entry name" value="COTTON FIBER PROTEIN"/>
    <property type="match status" value="1"/>
</dbReference>
<protein>
    <recommendedName>
        <fullName evidence="4">Cotton fiber protein</fullName>
    </recommendedName>
</protein>
<feature type="compositionally biased region" description="Basic and acidic residues" evidence="1">
    <location>
        <begin position="125"/>
        <end position="141"/>
    </location>
</feature>
<feature type="compositionally biased region" description="Acidic residues" evidence="1">
    <location>
        <begin position="146"/>
        <end position="158"/>
    </location>
</feature>
<dbReference type="EMBL" id="BAABME010017683">
    <property type="protein sequence ID" value="GAA0150980.1"/>
    <property type="molecule type" value="Genomic_DNA"/>
</dbReference>
<dbReference type="Pfam" id="PF05553">
    <property type="entry name" value="DUF761"/>
    <property type="match status" value="1"/>
</dbReference>
<proteinExistence type="predicted"/>
<name>A0AAV3PKZ6_LITER</name>
<evidence type="ECO:0008006" key="4">
    <source>
        <dbReference type="Google" id="ProtNLM"/>
    </source>
</evidence>
<dbReference type="PANTHER" id="PTHR33265">
    <property type="entry name" value="AVR9/CF-9 RAPIDLY ELICITED PROTEIN-RELATED"/>
    <property type="match status" value="1"/>
</dbReference>
<organism evidence="2 3">
    <name type="scientific">Lithospermum erythrorhizon</name>
    <name type="common">Purple gromwell</name>
    <name type="synonym">Lithospermum officinale var. erythrorhizon</name>
    <dbReference type="NCBI Taxonomy" id="34254"/>
    <lineage>
        <taxon>Eukaryota</taxon>
        <taxon>Viridiplantae</taxon>
        <taxon>Streptophyta</taxon>
        <taxon>Embryophyta</taxon>
        <taxon>Tracheophyta</taxon>
        <taxon>Spermatophyta</taxon>
        <taxon>Magnoliopsida</taxon>
        <taxon>eudicotyledons</taxon>
        <taxon>Gunneridae</taxon>
        <taxon>Pentapetalae</taxon>
        <taxon>asterids</taxon>
        <taxon>lamiids</taxon>
        <taxon>Boraginales</taxon>
        <taxon>Boraginaceae</taxon>
        <taxon>Boraginoideae</taxon>
        <taxon>Lithospermeae</taxon>
        <taxon>Lithospermum</taxon>
    </lineage>
</organism>